<dbReference type="PANTHER" id="PTHR38011:SF2">
    <property type="entry name" value="BIFUNCTIONAL DEAMINASE-REDUCTASE DOMAIN PROTEIN"/>
    <property type="match status" value="1"/>
</dbReference>
<sequence>MSFRPPTGPTRMRKVVLYSLLSLDGVAENPDHYVLNWDDTIDDFLAQTIATQDAVLLGRRTYDDWAPYWPTATDEPFATFINKVRKFVATSRPPIVEWAATTVVTSPQPATEPATTTVVNSQQPVAATATNSQPLAFEPAGTISRPLTELVRDLKQQAGGDIGIHGSIRLARSLLAANLVDELRLVTTPVVADGGRHLFENDGHTRRWRLAEAVASPSGALLSRYQFEG</sequence>
<dbReference type="EMBL" id="LT629758">
    <property type="protein sequence ID" value="SDS57965.1"/>
    <property type="molecule type" value="Genomic_DNA"/>
</dbReference>
<dbReference type="PANTHER" id="PTHR38011">
    <property type="entry name" value="DIHYDROFOLATE REDUCTASE FAMILY PROTEIN (AFU_ORTHOLOGUE AFUA_8G06820)"/>
    <property type="match status" value="1"/>
</dbReference>
<protein>
    <submittedName>
        <fullName evidence="2">Dihydrofolate reductase</fullName>
    </submittedName>
</protein>
<dbReference type="GO" id="GO:0009231">
    <property type="term" value="P:riboflavin biosynthetic process"/>
    <property type="evidence" value="ECO:0007669"/>
    <property type="project" value="InterPro"/>
</dbReference>
<dbReference type="Proteomes" id="UP000198688">
    <property type="component" value="Chromosome I"/>
</dbReference>
<dbReference type="InterPro" id="IPR002734">
    <property type="entry name" value="RibDG_C"/>
</dbReference>
<accession>A0A1H1TCB1</accession>
<evidence type="ECO:0000259" key="1">
    <source>
        <dbReference type="Pfam" id="PF01872"/>
    </source>
</evidence>
<name>A0A1H1TCB1_9ACTN</name>
<dbReference type="InterPro" id="IPR024072">
    <property type="entry name" value="DHFR-like_dom_sf"/>
</dbReference>
<dbReference type="AlphaFoldDB" id="A0A1H1TCB1"/>
<evidence type="ECO:0000313" key="2">
    <source>
        <dbReference type="EMBL" id="SDS57965.1"/>
    </source>
</evidence>
<proteinExistence type="predicted"/>
<dbReference type="InterPro" id="IPR050765">
    <property type="entry name" value="Riboflavin_Biosynth_HTPR"/>
</dbReference>
<dbReference type="Pfam" id="PF01872">
    <property type="entry name" value="RibD_C"/>
    <property type="match status" value="1"/>
</dbReference>
<dbReference type="STRING" id="113562.SAMN04489716_1101"/>
<dbReference type="SUPFAM" id="SSF53597">
    <property type="entry name" value="Dihydrofolate reductase-like"/>
    <property type="match status" value="1"/>
</dbReference>
<evidence type="ECO:0000313" key="3">
    <source>
        <dbReference type="Proteomes" id="UP000198688"/>
    </source>
</evidence>
<feature type="domain" description="Bacterial bifunctional deaminase-reductase C-terminal" evidence="1">
    <location>
        <begin position="13"/>
        <end position="221"/>
    </location>
</feature>
<organism evidence="2 3">
    <name type="scientific">Actinoplanes derwentensis</name>
    <dbReference type="NCBI Taxonomy" id="113562"/>
    <lineage>
        <taxon>Bacteria</taxon>
        <taxon>Bacillati</taxon>
        <taxon>Actinomycetota</taxon>
        <taxon>Actinomycetes</taxon>
        <taxon>Micromonosporales</taxon>
        <taxon>Micromonosporaceae</taxon>
        <taxon>Actinoplanes</taxon>
    </lineage>
</organism>
<dbReference type="Gene3D" id="3.40.430.10">
    <property type="entry name" value="Dihydrofolate Reductase, subunit A"/>
    <property type="match status" value="1"/>
</dbReference>
<keyword evidence="3" id="KW-1185">Reference proteome</keyword>
<reference evidence="2 3" key="1">
    <citation type="submission" date="2016-10" db="EMBL/GenBank/DDBJ databases">
        <authorList>
            <person name="de Groot N.N."/>
        </authorList>
    </citation>
    <scope>NUCLEOTIDE SEQUENCE [LARGE SCALE GENOMIC DNA]</scope>
    <source>
        <strain evidence="2 3">DSM 43941</strain>
    </source>
</reference>
<gene>
    <name evidence="2" type="ORF">SAMN04489716_1101</name>
</gene>
<dbReference type="GO" id="GO:0008703">
    <property type="term" value="F:5-amino-6-(5-phosphoribosylamino)uracil reductase activity"/>
    <property type="evidence" value="ECO:0007669"/>
    <property type="project" value="InterPro"/>
</dbReference>